<keyword evidence="1" id="KW-1133">Transmembrane helix</keyword>
<dbReference type="AlphaFoldDB" id="A0A6J5UQ42"/>
<proteinExistence type="predicted"/>
<evidence type="ECO:0000256" key="1">
    <source>
        <dbReference type="SAM" id="Phobius"/>
    </source>
</evidence>
<keyword evidence="1" id="KW-0812">Transmembrane</keyword>
<reference evidence="2 3" key="1">
    <citation type="submission" date="2020-05" db="EMBL/GenBank/DDBJ databases">
        <authorList>
            <person name="Campoy J."/>
            <person name="Schneeberger K."/>
            <person name="Spophaly S."/>
        </authorList>
    </citation>
    <scope>NUCLEOTIDE SEQUENCE [LARGE SCALE GENOMIC DNA]</scope>
    <source>
        <strain evidence="2">PruArmRojPasFocal</strain>
    </source>
</reference>
<dbReference type="Proteomes" id="UP000507222">
    <property type="component" value="Unassembled WGS sequence"/>
</dbReference>
<evidence type="ECO:0000313" key="3">
    <source>
        <dbReference type="Proteomes" id="UP000507222"/>
    </source>
</evidence>
<organism evidence="2 3">
    <name type="scientific">Prunus armeniaca</name>
    <name type="common">Apricot</name>
    <name type="synonym">Armeniaca vulgaris</name>
    <dbReference type="NCBI Taxonomy" id="36596"/>
    <lineage>
        <taxon>Eukaryota</taxon>
        <taxon>Viridiplantae</taxon>
        <taxon>Streptophyta</taxon>
        <taxon>Embryophyta</taxon>
        <taxon>Tracheophyta</taxon>
        <taxon>Spermatophyta</taxon>
        <taxon>Magnoliopsida</taxon>
        <taxon>eudicotyledons</taxon>
        <taxon>Gunneridae</taxon>
        <taxon>Pentapetalae</taxon>
        <taxon>rosids</taxon>
        <taxon>fabids</taxon>
        <taxon>Rosales</taxon>
        <taxon>Rosaceae</taxon>
        <taxon>Amygdaloideae</taxon>
        <taxon>Amygdaleae</taxon>
        <taxon>Prunus</taxon>
    </lineage>
</organism>
<feature type="transmembrane region" description="Helical" evidence="1">
    <location>
        <begin position="37"/>
        <end position="62"/>
    </location>
</feature>
<name>A0A6J5UQ42_PRUAR</name>
<dbReference type="EMBL" id="CAEKDK010000004">
    <property type="protein sequence ID" value="CAB4278710.1"/>
    <property type="molecule type" value="Genomic_DNA"/>
</dbReference>
<gene>
    <name evidence="2" type="ORF">CURHAP_LOCUS30349</name>
</gene>
<keyword evidence="1" id="KW-0472">Membrane</keyword>
<protein>
    <submittedName>
        <fullName evidence="2">Uncharacterized protein</fullName>
    </submittedName>
</protein>
<accession>A0A6J5UQ42</accession>
<sequence length="94" mass="10168">MRAYDGRFLDPPTNQVSETLSASLFSGREGVVFARNVAISSLCALLVPAVLHLAAICTYYSAFPFPACGLLPSCVRLYTFKVFKDTAIDETAIS</sequence>
<evidence type="ECO:0000313" key="2">
    <source>
        <dbReference type="EMBL" id="CAB4278710.1"/>
    </source>
</evidence>